<accession>A0ABQ9FYU0</accession>
<organism evidence="2 3">
    <name type="scientific">Tegillarca granosa</name>
    <name type="common">Malaysian cockle</name>
    <name type="synonym">Anadara granosa</name>
    <dbReference type="NCBI Taxonomy" id="220873"/>
    <lineage>
        <taxon>Eukaryota</taxon>
        <taxon>Metazoa</taxon>
        <taxon>Spiralia</taxon>
        <taxon>Lophotrochozoa</taxon>
        <taxon>Mollusca</taxon>
        <taxon>Bivalvia</taxon>
        <taxon>Autobranchia</taxon>
        <taxon>Pteriomorphia</taxon>
        <taxon>Arcoida</taxon>
        <taxon>Arcoidea</taxon>
        <taxon>Arcidae</taxon>
        <taxon>Tegillarca</taxon>
    </lineage>
</organism>
<sequence length="384" mass="43733">MLYEGFSSKFVIGIISLAFFNFLFFSFTWKRLKVDYGLPCTIDKFLTATSTYIQSNGKISVKDALPKECHKSNIDKESTDMLRKSIEDLLYHCNSRAKIILPKTLGEPILTLFTTWDPNDGKDSVHDNVIVNWSTFMPKINLVLFTNDTNIGNKVKERGWKVFPVVHHAAGGTPVLKTMFNTVMYHFNSTFYGFSNSDILFVDDIMDTLYTAHVQFGETKPIFVTGRRINVPHINLKEAASYDNIRIAAKTRGTLFEIHSADYFISTKSFPWNTVPDLVVGRPAYDNWIIGHARCVGSGVQVLDATDTILAIHQTTKSGNHDGHKHTQSNYNDKLIVSKKLTRDYERGFITCPEWRSYNTLCGDISILHRENLPKYCICNKKKN</sequence>
<keyword evidence="1" id="KW-1133">Transmembrane helix</keyword>
<evidence type="ECO:0000256" key="1">
    <source>
        <dbReference type="SAM" id="Phobius"/>
    </source>
</evidence>
<keyword evidence="1" id="KW-0472">Membrane</keyword>
<evidence type="ECO:0000313" key="3">
    <source>
        <dbReference type="Proteomes" id="UP001217089"/>
    </source>
</evidence>
<keyword evidence="1" id="KW-0812">Transmembrane</keyword>
<protein>
    <submittedName>
        <fullName evidence="2">Uncharacterized protein</fullName>
    </submittedName>
</protein>
<name>A0ABQ9FYU0_TEGGR</name>
<reference evidence="2 3" key="1">
    <citation type="submission" date="2022-12" db="EMBL/GenBank/DDBJ databases">
        <title>Chromosome-level genome of Tegillarca granosa.</title>
        <authorList>
            <person name="Kim J."/>
        </authorList>
    </citation>
    <scope>NUCLEOTIDE SEQUENCE [LARGE SCALE GENOMIC DNA]</scope>
    <source>
        <strain evidence="2">Teg-2019</strain>
        <tissue evidence="2">Adductor muscle</tissue>
    </source>
</reference>
<comment type="caution">
    <text evidence="2">The sequence shown here is derived from an EMBL/GenBank/DDBJ whole genome shotgun (WGS) entry which is preliminary data.</text>
</comment>
<proteinExistence type="predicted"/>
<feature type="transmembrane region" description="Helical" evidence="1">
    <location>
        <begin position="6"/>
        <end position="27"/>
    </location>
</feature>
<keyword evidence="3" id="KW-1185">Reference proteome</keyword>
<evidence type="ECO:0000313" key="2">
    <source>
        <dbReference type="EMBL" id="KAJ8322431.1"/>
    </source>
</evidence>
<dbReference type="EMBL" id="JARBDR010000004">
    <property type="protein sequence ID" value="KAJ8322431.1"/>
    <property type="molecule type" value="Genomic_DNA"/>
</dbReference>
<gene>
    <name evidence="2" type="ORF">KUTeg_000016</name>
</gene>
<dbReference type="Proteomes" id="UP001217089">
    <property type="component" value="Unassembled WGS sequence"/>
</dbReference>